<feature type="compositionally biased region" description="Low complexity" evidence="1">
    <location>
        <begin position="23"/>
        <end position="33"/>
    </location>
</feature>
<dbReference type="Proteomes" id="UP000543174">
    <property type="component" value="Unassembled WGS sequence"/>
</dbReference>
<sequence>MPKHRTSDERRSSRRTSDERRTSSSNRGTSSNGFRLDGLRQGDRIEVFSAGNQLNGVGTFIRIRDGFLVWVNEDGNITSTSLDTISISRVSGTM</sequence>
<evidence type="ECO:0000256" key="1">
    <source>
        <dbReference type="SAM" id="MobiDB-lite"/>
    </source>
</evidence>
<dbReference type="AlphaFoldDB" id="A0A7W3RHB5"/>
<evidence type="ECO:0000313" key="3">
    <source>
        <dbReference type="Proteomes" id="UP000543174"/>
    </source>
</evidence>
<reference evidence="2" key="1">
    <citation type="submission" date="2020-08" db="EMBL/GenBank/DDBJ databases">
        <title>Functional genomics of gut bacteria from endangered species of beetles.</title>
        <authorList>
            <person name="Carlos-Shanley C."/>
        </authorList>
    </citation>
    <scope>NUCLEOTIDE SEQUENCE [LARGE SCALE GENOMIC DNA]</scope>
    <source>
        <strain evidence="2">S00060</strain>
    </source>
</reference>
<comment type="caution">
    <text evidence="2">The sequence shown here is derived from an EMBL/GenBank/DDBJ whole genome shotgun (WGS) entry which is preliminary data.</text>
</comment>
<name>A0A7W3RHB5_PRIAR</name>
<dbReference type="RefSeq" id="WP_081113345.1">
    <property type="nucleotide sequence ID" value="NZ_JACJHT010000010.1"/>
</dbReference>
<proteinExistence type="predicted"/>
<keyword evidence="3" id="KW-1185">Reference proteome</keyword>
<accession>A0A7W3RHB5</accession>
<dbReference type="EMBL" id="JACJHT010000010">
    <property type="protein sequence ID" value="MBA9042256.1"/>
    <property type="molecule type" value="Genomic_DNA"/>
</dbReference>
<gene>
    <name evidence="2" type="ORF">HNP21_005391</name>
</gene>
<organism evidence="2 3">
    <name type="scientific">Priestia aryabhattai</name>
    <name type="common">Bacillus aryabhattai</name>
    <dbReference type="NCBI Taxonomy" id="412384"/>
    <lineage>
        <taxon>Bacteria</taxon>
        <taxon>Bacillati</taxon>
        <taxon>Bacillota</taxon>
        <taxon>Bacilli</taxon>
        <taxon>Bacillales</taxon>
        <taxon>Bacillaceae</taxon>
        <taxon>Priestia</taxon>
    </lineage>
</organism>
<feature type="compositionally biased region" description="Basic and acidic residues" evidence="1">
    <location>
        <begin position="1"/>
        <end position="22"/>
    </location>
</feature>
<feature type="region of interest" description="Disordered" evidence="1">
    <location>
        <begin position="1"/>
        <end position="37"/>
    </location>
</feature>
<evidence type="ECO:0000313" key="2">
    <source>
        <dbReference type="EMBL" id="MBA9042256.1"/>
    </source>
</evidence>
<protein>
    <submittedName>
        <fullName evidence="2">Uncharacterized protein</fullName>
    </submittedName>
</protein>